<dbReference type="EMBL" id="LUUJ01000077">
    <property type="protein sequence ID" value="OAI16174.1"/>
    <property type="molecule type" value="Genomic_DNA"/>
</dbReference>
<dbReference type="InterPro" id="IPR007621">
    <property type="entry name" value="TPM_dom"/>
</dbReference>
<feature type="domain" description="TPM" evidence="1">
    <location>
        <begin position="27"/>
        <end position="142"/>
    </location>
</feature>
<accession>A0A177NEX5</accession>
<dbReference type="Pfam" id="PF04536">
    <property type="entry name" value="TPM_phosphatase"/>
    <property type="match status" value="1"/>
</dbReference>
<dbReference type="PANTHER" id="PTHR30373:SF8">
    <property type="entry name" value="BLL7265 PROTEIN"/>
    <property type="match status" value="1"/>
</dbReference>
<reference evidence="2 3" key="1">
    <citation type="submission" date="2016-03" db="EMBL/GenBank/DDBJ databases">
        <authorList>
            <person name="Ploux O."/>
        </authorList>
    </citation>
    <scope>NUCLEOTIDE SEQUENCE [LARGE SCALE GENOMIC DNA]</scope>
    <source>
        <strain evidence="2 3">R-45378</strain>
    </source>
</reference>
<organism evidence="2 3">
    <name type="scientific">Methylomonas koyamae</name>
    <dbReference type="NCBI Taxonomy" id="702114"/>
    <lineage>
        <taxon>Bacteria</taxon>
        <taxon>Pseudomonadati</taxon>
        <taxon>Pseudomonadota</taxon>
        <taxon>Gammaproteobacteria</taxon>
        <taxon>Methylococcales</taxon>
        <taxon>Methylococcaceae</taxon>
        <taxon>Methylomonas</taxon>
    </lineage>
</organism>
<comment type="caution">
    <text evidence="2">The sequence shown here is derived from an EMBL/GenBank/DDBJ whole genome shotgun (WGS) entry which is preliminary data.</text>
</comment>
<dbReference type="Proteomes" id="UP000077857">
    <property type="component" value="Unassembled WGS sequence"/>
</dbReference>
<dbReference type="OrthoDB" id="5683663at2"/>
<name>A0A177NEX5_9GAMM</name>
<dbReference type="PANTHER" id="PTHR30373">
    <property type="entry name" value="UPF0603 PROTEIN YGCG"/>
    <property type="match status" value="1"/>
</dbReference>
<evidence type="ECO:0000259" key="1">
    <source>
        <dbReference type="Pfam" id="PF04536"/>
    </source>
</evidence>
<dbReference type="Gene3D" id="3.10.310.50">
    <property type="match status" value="1"/>
</dbReference>
<gene>
    <name evidence="2" type="ORF">A1507_12245</name>
</gene>
<evidence type="ECO:0000313" key="3">
    <source>
        <dbReference type="Proteomes" id="UP000077857"/>
    </source>
</evidence>
<protein>
    <recommendedName>
        <fullName evidence="1">TPM domain-containing protein</fullName>
    </recommendedName>
</protein>
<proteinExistence type="predicted"/>
<evidence type="ECO:0000313" key="2">
    <source>
        <dbReference type="EMBL" id="OAI16174.1"/>
    </source>
</evidence>
<sequence>MAMLRFLKHVFSGPSSVKRAFPQRSLRAIEAAIAASEQSHLGEVRFAVEAALDIGDLLRATTARDRALEIFSLNRIWDTEHNSGVLIYLLLADRRVEIVADRGIHGKVGEAGWQRICRDMENQFRRGDFEAGVLGGIAAITEQLQQHFPAGTNANPNEIANAPLLL</sequence>
<dbReference type="AlphaFoldDB" id="A0A177NEX5"/>